<dbReference type="GO" id="GO:1990404">
    <property type="term" value="F:NAD+-protein mono-ADP-ribosyltransferase activity"/>
    <property type="evidence" value="ECO:0007669"/>
    <property type="project" value="TreeGrafter"/>
</dbReference>
<feature type="non-terminal residue" evidence="3">
    <location>
        <position position="1"/>
    </location>
</feature>
<dbReference type="Pfam" id="PF00644">
    <property type="entry name" value="PARP"/>
    <property type="match status" value="1"/>
</dbReference>
<dbReference type="GO" id="GO:0003950">
    <property type="term" value="F:NAD+ poly-ADP-ribosyltransferase activity"/>
    <property type="evidence" value="ECO:0007669"/>
    <property type="project" value="UniProtKB-UniRule"/>
</dbReference>
<keyword evidence="4" id="KW-1185">Reference proteome</keyword>
<dbReference type="OrthoDB" id="411019at2759"/>
<dbReference type="PANTHER" id="PTHR45740:SF2">
    <property type="entry name" value="POLY [ADP-RIBOSE] POLYMERASE"/>
    <property type="match status" value="1"/>
</dbReference>
<protein>
    <recommendedName>
        <fullName evidence="1">Poly [ADP-ribose] polymerase</fullName>
        <shortName evidence="1">PARP</shortName>
        <ecNumber evidence="1">2.4.2.-</ecNumber>
    </recommendedName>
</protein>
<evidence type="ECO:0000256" key="1">
    <source>
        <dbReference type="RuleBase" id="RU362114"/>
    </source>
</evidence>
<dbReference type="EMBL" id="CAJNDS010002629">
    <property type="protein sequence ID" value="CAE7549613.1"/>
    <property type="molecule type" value="Genomic_DNA"/>
</dbReference>
<reference evidence="3" key="1">
    <citation type="submission" date="2021-02" db="EMBL/GenBank/DDBJ databases">
        <authorList>
            <person name="Dougan E. K."/>
            <person name="Rhodes N."/>
            <person name="Thang M."/>
            <person name="Chan C."/>
        </authorList>
    </citation>
    <scope>NUCLEOTIDE SEQUENCE</scope>
</reference>
<comment type="caution">
    <text evidence="3">The sequence shown here is derived from an EMBL/GenBank/DDBJ whole genome shotgun (WGS) entry which is preliminary data.</text>
</comment>
<dbReference type="PANTHER" id="PTHR45740">
    <property type="entry name" value="POLY [ADP-RIBOSE] POLYMERASE"/>
    <property type="match status" value="1"/>
</dbReference>
<dbReference type="GO" id="GO:0005634">
    <property type="term" value="C:nucleus"/>
    <property type="evidence" value="ECO:0007669"/>
    <property type="project" value="TreeGrafter"/>
</dbReference>
<gene>
    <name evidence="3" type="primary">tank-1</name>
    <name evidence="3" type="ORF">SNAT2548_LOCUS30860</name>
</gene>
<dbReference type="InterPro" id="IPR051712">
    <property type="entry name" value="ARTD-AVP"/>
</dbReference>
<evidence type="ECO:0000313" key="3">
    <source>
        <dbReference type="EMBL" id="CAE7549613.1"/>
    </source>
</evidence>
<dbReference type="PROSITE" id="PS51059">
    <property type="entry name" value="PARP_CATALYTIC"/>
    <property type="match status" value="1"/>
</dbReference>
<keyword evidence="1" id="KW-0520">NAD</keyword>
<dbReference type="AlphaFoldDB" id="A0A812TZL7"/>
<dbReference type="EC" id="2.4.2.-" evidence="1"/>
<keyword evidence="1" id="KW-0328">Glycosyltransferase</keyword>
<dbReference type="Gene3D" id="3.90.228.10">
    <property type="match status" value="1"/>
</dbReference>
<name>A0A812TZL7_9DINO</name>
<dbReference type="InterPro" id="IPR012317">
    <property type="entry name" value="Poly(ADP-ribose)pol_cat_dom"/>
</dbReference>
<evidence type="ECO:0000259" key="2">
    <source>
        <dbReference type="PROSITE" id="PS51059"/>
    </source>
</evidence>
<dbReference type="SUPFAM" id="SSF56399">
    <property type="entry name" value="ADP-ribosylation"/>
    <property type="match status" value="1"/>
</dbReference>
<sequence length="184" mass="20607">VFVNYRARRSEISSVMTPETPIGDVWDVKTAAVPLAGVGRMKENPVDPKINEHYLWHGCKPEGAEGITDANFDLTRAGTAFGSLFGPGIYLAESCMKADEYTQPDHRGYFPLLLCRVVLGNVLYCDHPSPVSISSDLVAACGERGGYHSILGDREKVNGTFREFIVFDNHQVYPEYIVWYRRVF</sequence>
<keyword evidence="1" id="KW-0808">Transferase</keyword>
<dbReference type="Proteomes" id="UP000604046">
    <property type="component" value="Unassembled WGS sequence"/>
</dbReference>
<feature type="domain" description="PARP catalytic" evidence="2">
    <location>
        <begin position="1"/>
        <end position="184"/>
    </location>
</feature>
<proteinExistence type="predicted"/>
<organism evidence="3 4">
    <name type="scientific">Symbiodinium natans</name>
    <dbReference type="NCBI Taxonomy" id="878477"/>
    <lineage>
        <taxon>Eukaryota</taxon>
        <taxon>Sar</taxon>
        <taxon>Alveolata</taxon>
        <taxon>Dinophyceae</taxon>
        <taxon>Suessiales</taxon>
        <taxon>Symbiodiniaceae</taxon>
        <taxon>Symbiodinium</taxon>
    </lineage>
</organism>
<accession>A0A812TZL7</accession>
<evidence type="ECO:0000313" key="4">
    <source>
        <dbReference type="Proteomes" id="UP000604046"/>
    </source>
</evidence>